<dbReference type="AlphaFoldDB" id="Q2JBF6"/>
<dbReference type="GO" id="GO:0003677">
    <property type="term" value="F:DNA binding"/>
    <property type="evidence" value="ECO:0007669"/>
    <property type="project" value="InterPro"/>
</dbReference>
<keyword evidence="6" id="KW-1185">Reference proteome</keyword>
<dbReference type="Gene3D" id="3.30.450.40">
    <property type="match status" value="1"/>
</dbReference>
<evidence type="ECO:0000256" key="3">
    <source>
        <dbReference type="SAM" id="MobiDB-lite"/>
    </source>
</evidence>
<dbReference type="SUPFAM" id="SSF55781">
    <property type="entry name" value="GAF domain-like"/>
    <property type="match status" value="1"/>
</dbReference>
<dbReference type="GO" id="GO:0003700">
    <property type="term" value="F:DNA-binding transcription factor activity"/>
    <property type="evidence" value="ECO:0007669"/>
    <property type="project" value="TreeGrafter"/>
</dbReference>
<sequence>MSGSGGLVARTRSRGPDECTAEGAHDRAQDRTNSAGSPQAAGSAEPAEHSAAPRAAAARGPAAPRGRGVLEGAFDILDALSWFDSVGLSELARTAGLPKTTVHRLVEQMCALGVVDRDSGGYRIGSGLRRLAAPDRSLHRLARIARDPVASLSAATRTAIALVVLRERRLVLATSAAGDRGIDLRGSTSSLRLDTAAGQMLLACQPELVPPPSMSEREWKRARAVIRREEAAFDQQDLVDGICCVSVPVRSRDGVVVAALTALVVAQRIPAGLVGRIRHAAGRLGGRLTGPLEGRPLPCGATDDKRARGRLVLVEDRSDVPGGQGPGVA</sequence>
<dbReference type="Pfam" id="PF09339">
    <property type="entry name" value="HTH_IclR"/>
    <property type="match status" value="1"/>
</dbReference>
<dbReference type="InterPro" id="IPR005471">
    <property type="entry name" value="Tscrpt_reg_IclR_N"/>
</dbReference>
<feature type="compositionally biased region" description="Low complexity" evidence="3">
    <location>
        <begin position="40"/>
        <end position="64"/>
    </location>
</feature>
<dbReference type="PANTHER" id="PTHR30136">
    <property type="entry name" value="HELIX-TURN-HELIX TRANSCRIPTIONAL REGULATOR, ICLR FAMILY"/>
    <property type="match status" value="1"/>
</dbReference>
<accession>Q2JBF6</accession>
<evidence type="ECO:0000256" key="1">
    <source>
        <dbReference type="ARBA" id="ARBA00023015"/>
    </source>
</evidence>
<evidence type="ECO:0000313" key="5">
    <source>
        <dbReference type="EMBL" id="ABD11386.1"/>
    </source>
</evidence>
<dbReference type="GO" id="GO:0045892">
    <property type="term" value="P:negative regulation of DNA-templated transcription"/>
    <property type="evidence" value="ECO:0007669"/>
    <property type="project" value="TreeGrafter"/>
</dbReference>
<dbReference type="Proteomes" id="UP000001937">
    <property type="component" value="Chromosome"/>
</dbReference>
<dbReference type="InterPro" id="IPR029016">
    <property type="entry name" value="GAF-like_dom_sf"/>
</dbReference>
<dbReference type="PANTHER" id="PTHR30136:SF35">
    <property type="entry name" value="HTH-TYPE TRANSCRIPTIONAL REGULATOR RV1719"/>
    <property type="match status" value="1"/>
</dbReference>
<proteinExistence type="predicted"/>
<reference evidence="5 6" key="1">
    <citation type="journal article" date="2007" name="Genome Res.">
        <title>Genome characteristics of facultatively symbiotic Frankia sp. strains reflect host range and host plant biogeography.</title>
        <authorList>
            <person name="Normand P."/>
            <person name="Lapierre P."/>
            <person name="Tisa L.S."/>
            <person name="Gogarten J.P."/>
            <person name="Alloisio N."/>
            <person name="Bagnarol E."/>
            <person name="Bassi C.A."/>
            <person name="Berry A.M."/>
            <person name="Bickhart D.M."/>
            <person name="Choisne N."/>
            <person name="Couloux A."/>
            <person name="Cournoyer B."/>
            <person name="Cruveiller S."/>
            <person name="Daubin V."/>
            <person name="Demange N."/>
            <person name="Francino M.P."/>
            <person name="Goltsman E."/>
            <person name="Huang Y."/>
            <person name="Kopp O.R."/>
            <person name="Labarre L."/>
            <person name="Lapidus A."/>
            <person name="Lavire C."/>
            <person name="Marechal J."/>
            <person name="Martinez M."/>
            <person name="Mastronunzio J.E."/>
            <person name="Mullin B.C."/>
            <person name="Niemann J."/>
            <person name="Pujic P."/>
            <person name="Rawnsley T."/>
            <person name="Rouy Z."/>
            <person name="Schenowitz C."/>
            <person name="Sellstedt A."/>
            <person name="Tavares F."/>
            <person name="Tomkins J.P."/>
            <person name="Vallenet D."/>
            <person name="Valverde C."/>
            <person name="Wall L.G."/>
            <person name="Wang Y."/>
            <person name="Medigue C."/>
            <person name="Benson D.R."/>
        </authorList>
    </citation>
    <scope>NUCLEOTIDE SEQUENCE [LARGE SCALE GENOMIC DNA]</scope>
    <source>
        <strain evidence="6">DSM 45818 / CECT 9043 / CcI3</strain>
    </source>
</reference>
<dbReference type="SUPFAM" id="SSF46785">
    <property type="entry name" value="Winged helix' DNA-binding domain"/>
    <property type="match status" value="1"/>
</dbReference>
<dbReference type="InterPro" id="IPR036390">
    <property type="entry name" value="WH_DNA-bd_sf"/>
</dbReference>
<keyword evidence="2" id="KW-0804">Transcription</keyword>
<name>Q2JBF6_FRACC</name>
<evidence type="ECO:0000313" key="6">
    <source>
        <dbReference type="Proteomes" id="UP000001937"/>
    </source>
</evidence>
<dbReference type="HOGENOM" id="CLU_844001_0_0_11"/>
<dbReference type="eggNOG" id="COG1414">
    <property type="taxonomic scope" value="Bacteria"/>
</dbReference>
<dbReference type="KEGG" id="fra:Francci3_2012"/>
<dbReference type="EMBL" id="CP000249">
    <property type="protein sequence ID" value="ABD11386.1"/>
    <property type="molecule type" value="Genomic_DNA"/>
</dbReference>
<dbReference type="Gene3D" id="1.10.10.10">
    <property type="entry name" value="Winged helix-like DNA-binding domain superfamily/Winged helix DNA-binding domain"/>
    <property type="match status" value="1"/>
</dbReference>
<dbReference type="InterPro" id="IPR050707">
    <property type="entry name" value="HTH_MetabolicPath_Reg"/>
</dbReference>
<gene>
    <name evidence="5" type="ordered locus">Francci3_2012</name>
</gene>
<feature type="region of interest" description="Disordered" evidence="3">
    <location>
        <begin position="1"/>
        <end position="64"/>
    </location>
</feature>
<evidence type="ECO:0000259" key="4">
    <source>
        <dbReference type="PROSITE" id="PS51077"/>
    </source>
</evidence>
<evidence type="ECO:0000256" key="2">
    <source>
        <dbReference type="ARBA" id="ARBA00023163"/>
    </source>
</evidence>
<protein>
    <submittedName>
        <fullName evidence="5">Transcriptional regulator, IclR family</fullName>
    </submittedName>
</protein>
<dbReference type="SMART" id="SM00346">
    <property type="entry name" value="HTH_ICLR"/>
    <property type="match status" value="1"/>
</dbReference>
<dbReference type="STRING" id="106370.Francci3_2012"/>
<dbReference type="InterPro" id="IPR036388">
    <property type="entry name" value="WH-like_DNA-bd_sf"/>
</dbReference>
<feature type="domain" description="HTH iclR-type" evidence="4">
    <location>
        <begin position="67"/>
        <end position="126"/>
    </location>
</feature>
<organism evidence="5 6">
    <name type="scientific">Frankia casuarinae (strain DSM 45818 / CECT 9043 / HFP020203 / CcI3)</name>
    <dbReference type="NCBI Taxonomy" id="106370"/>
    <lineage>
        <taxon>Bacteria</taxon>
        <taxon>Bacillati</taxon>
        <taxon>Actinomycetota</taxon>
        <taxon>Actinomycetes</taxon>
        <taxon>Frankiales</taxon>
        <taxon>Frankiaceae</taxon>
        <taxon>Frankia</taxon>
    </lineage>
</organism>
<dbReference type="PROSITE" id="PS51077">
    <property type="entry name" value="HTH_ICLR"/>
    <property type="match status" value="1"/>
</dbReference>
<keyword evidence="1" id="KW-0805">Transcription regulation</keyword>